<dbReference type="EMBL" id="MT740314">
    <property type="protein sequence ID" value="QOC67849.1"/>
    <property type="molecule type" value="Genomic_DNA"/>
</dbReference>
<name>A0A7U3VC21_9CAUD</name>
<proteinExistence type="predicted"/>
<gene>
    <name evidence="1" type="ORF">JEP1_224</name>
</gene>
<organism evidence="1 2">
    <name type="scientific">Escherichia phage JEP1</name>
    <dbReference type="NCBI Taxonomy" id="2759218"/>
    <lineage>
        <taxon>Viruses</taxon>
        <taxon>Duplodnaviria</taxon>
        <taxon>Heunggongvirae</taxon>
        <taxon>Uroviricota</taxon>
        <taxon>Caudoviricetes</taxon>
        <taxon>Vequintavirinae</taxon>
        <taxon>Vequintavirus</taxon>
        <taxon>Vequintavirus JEP1</taxon>
    </lineage>
</organism>
<evidence type="ECO:0000313" key="2">
    <source>
        <dbReference type="Proteomes" id="UP000594702"/>
    </source>
</evidence>
<keyword evidence="2" id="KW-1185">Reference proteome</keyword>
<accession>A0A7U3VC21</accession>
<protein>
    <submittedName>
        <fullName evidence="1">Uncharacterized protein</fullName>
    </submittedName>
</protein>
<evidence type="ECO:0000313" key="1">
    <source>
        <dbReference type="EMBL" id="QOC67849.1"/>
    </source>
</evidence>
<reference evidence="1 2" key="1">
    <citation type="submission" date="2020-07" db="EMBL/GenBank/DDBJ databases">
        <authorList>
            <person name="Kim J."/>
            <person name="Ryu S."/>
            <person name="Jeon B."/>
        </authorList>
    </citation>
    <scope>NUCLEOTIDE SEQUENCE [LARGE SCALE GENOMIC DNA]</scope>
</reference>
<dbReference type="Proteomes" id="UP000594702">
    <property type="component" value="Segment"/>
</dbReference>
<sequence length="37" mass="4177">MNLPEYSGLAADCPFIKDFPAINEVIRRAFLHEATII</sequence>